<dbReference type="Proteomes" id="UP000187209">
    <property type="component" value="Unassembled WGS sequence"/>
</dbReference>
<comment type="caution">
    <text evidence="6">The sequence shown here is derived from an EMBL/GenBank/DDBJ whole genome shotgun (WGS) entry which is preliminary data.</text>
</comment>
<evidence type="ECO:0000313" key="6">
    <source>
        <dbReference type="EMBL" id="OMJ93151.1"/>
    </source>
</evidence>
<keyword evidence="2" id="KW-0963">Cytoplasm</keyword>
<dbReference type="CDD" id="cd22211">
    <property type="entry name" value="HkD_SF"/>
    <property type="match status" value="1"/>
</dbReference>
<dbReference type="GO" id="GO:0031122">
    <property type="term" value="P:cytoplasmic microtubule organization"/>
    <property type="evidence" value="ECO:0007669"/>
    <property type="project" value="TreeGrafter"/>
</dbReference>
<reference evidence="6 7" key="1">
    <citation type="submission" date="2016-11" db="EMBL/GenBank/DDBJ databases">
        <title>The macronuclear genome of Stentor coeruleus: a giant cell with tiny introns.</title>
        <authorList>
            <person name="Slabodnick M."/>
            <person name="Ruby J.G."/>
            <person name="Reiff S.B."/>
            <person name="Swart E.C."/>
            <person name="Gosai S."/>
            <person name="Prabakaran S."/>
            <person name="Witkowska E."/>
            <person name="Larue G.E."/>
            <person name="Fisher S."/>
            <person name="Freeman R.M."/>
            <person name="Gunawardena J."/>
            <person name="Chu W."/>
            <person name="Stover N.A."/>
            <person name="Gregory B.D."/>
            <person name="Nowacki M."/>
            <person name="Derisi J."/>
            <person name="Roy S.W."/>
            <person name="Marshall W.F."/>
            <person name="Sood P."/>
        </authorList>
    </citation>
    <scope>NUCLEOTIDE SEQUENCE [LARGE SCALE GENOMIC DNA]</scope>
    <source>
        <strain evidence="6">WM001</strain>
    </source>
</reference>
<dbReference type="OrthoDB" id="296466at2759"/>
<feature type="domain" description="HOOK N-terminal" evidence="5">
    <location>
        <begin position="7"/>
        <end position="143"/>
    </location>
</feature>
<sequence>MEDLNFSIVNWINKNNLTKKCHNLADLSDGIILFELLSHISQDIFDLGSITLDIQNNWALKLANLRRLKKAIDNYLTNVIQVPYVQFNEIRLGSIARKASNEDIIKFLELVFVVIINCPQKEAYIRRIMELDEKSQYCLMLFIKKALGDGNEDLIQDTEFNKKEIEILRNEKSRMAAQILEIQQELNKFKEVKDQLVRENEELKMSNIDLQHQIQMSPTRQGCEKTELYHRLEKKLAEKAMLVDSLQEQLKEIKNKYERELAQIRDELDISHAKNYQFKQSEKVVETLKKKVEKMTAMKKRLIELKRNNENMEKLIIEHQDEIESYQQYKKSSIYYKEEYTKEREKMENLLVALESKEKQISKFTKTINEMGDKILYQENRIHELEAPIDGSFASEDSFNFGKIDQDADVKRANRNFQGFLAPPLSGQSDLLIKEITNLKTLLIKKKARVNMYKETINMQNEEMNCRNYYNATLITQLSSRNEAMADRLQTLSENISNIDNDKERLKQSVYELNSLKNYKDTMLSEIKNLYEEKDIIYKKYVAGREEVIVLNNKIHEKEFIVRDLELNLRLMNDKFKSFESTAVECKPNSGDMNERVKSLEQQNRILMAENNEMHLRIREKEDKINDLIRAREESIKVCESEHAEAVIKLKHEFEWKSEQMVRQAEDAISLIQKEKDDLQSRLNIEKKNNLLEWKRAMILKDPSMIFTEENNRLKLNVAELEKENEKLLRTNQELTICWKESARMVKNISRLVDCETKRMQKIMSQKQ</sequence>
<organism evidence="6 7">
    <name type="scientific">Stentor coeruleus</name>
    <dbReference type="NCBI Taxonomy" id="5963"/>
    <lineage>
        <taxon>Eukaryota</taxon>
        <taxon>Sar</taxon>
        <taxon>Alveolata</taxon>
        <taxon>Ciliophora</taxon>
        <taxon>Postciliodesmatophora</taxon>
        <taxon>Heterotrichea</taxon>
        <taxon>Heterotrichida</taxon>
        <taxon>Stentoridae</taxon>
        <taxon>Stentor</taxon>
    </lineage>
</organism>
<accession>A0A1R2CW04</accession>
<dbReference type="EMBL" id="MPUH01000048">
    <property type="protein sequence ID" value="OMJ93151.1"/>
    <property type="molecule type" value="Genomic_DNA"/>
</dbReference>
<dbReference type="GO" id="GO:0030705">
    <property type="term" value="P:cytoskeleton-dependent intracellular transport"/>
    <property type="evidence" value="ECO:0007669"/>
    <property type="project" value="InterPro"/>
</dbReference>
<dbReference type="Pfam" id="PF19047">
    <property type="entry name" value="HOOK_N"/>
    <property type="match status" value="1"/>
</dbReference>
<evidence type="ECO:0000256" key="4">
    <source>
        <dbReference type="SAM" id="Coils"/>
    </source>
</evidence>
<feature type="coiled-coil region" evidence="4">
    <location>
        <begin position="151"/>
        <end position="367"/>
    </location>
</feature>
<dbReference type="GO" id="GO:0008017">
    <property type="term" value="F:microtubule binding"/>
    <property type="evidence" value="ECO:0007669"/>
    <property type="project" value="TreeGrafter"/>
</dbReference>
<dbReference type="InterPro" id="IPR036872">
    <property type="entry name" value="CH_dom_sf"/>
</dbReference>
<gene>
    <name evidence="6" type="ORF">SteCoe_3971</name>
</gene>
<dbReference type="GO" id="GO:0005815">
    <property type="term" value="C:microtubule organizing center"/>
    <property type="evidence" value="ECO:0007669"/>
    <property type="project" value="TreeGrafter"/>
</dbReference>
<dbReference type="GO" id="GO:0051959">
    <property type="term" value="F:dynein light intermediate chain binding"/>
    <property type="evidence" value="ECO:0007669"/>
    <property type="project" value="TreeGrafter"/>
</dbReference>
<protein>
    <recommendedName>
        <fullName evidence="5">HOOK N-terminal domain-containing protein</fullName>
    </recommendedName>
</protein>
<dbReference type="GO" id="GO:0005737">
    <property type="term" value="C:cytoplasm"/>
    <property type="evidence" value="ECO:0007669"/>
    <property type="project" value="UniProtKB-SubCell"/>
</dbReference>
<evidence type="ECO:0000256" key="2">
    <source>
        <dbReference type="ARBA" id="ARBA00022490"/>
    </source>
</evidence>
<evidence type="ECO:0000313" key="7">
    <source>
        <dbReference type="Proteomes" id="UP000187209"/>
    </source>
</evidence>
<dbReference type="InterPro" id="IPR043936">
    <property type="entry name" value="HOOK_N"/>
</dbReference>
<keyword evidence="3 4" id="KW-0175">Coiled coil</keyword>
<dbReference type="Gene3D" id="1.10.418.10">
    <property type="entry name" value="Calponin-like domain"/>
    <property type="match status" value="1"/>
</dbReference>
<proteinExistence type="predicted"/>
<dbReference type="AlphaFoldDB" id="A0A1R2CW04"/>
<evidence type="ECO:0000256" key="1">
    <source>
        <dbReference type="ARBA" id="ARBA00004496"/>
    </source>
</evidence>
<dbReference type="SUPFAM" id="SSF116907">
    <property type="entry name" value="Hook domain"/>
    <property type="match status" value="1"/>
</dbReference>
<feature type="coiled-coil region" evidence="4">
    <location>
        <begin position="662"/>
        <end position="738"/>
    </location>
</feature>
<comment type="subcellular location">
    <subcellularLocation>
        <location evidence="1">Cytoplasm</location>
    </subcellularLocation>
</comment>
<dbReference type="PANTHER" id="PTHR18947:SF28">
    <property type="entry name" value="GIRDIN, ISOFORM A"/>
    <property type="match status" value="1"/>
</dbReference>
<evidence type="ECO:0000256" key="3">
    <source>
        <dbReference type="ARBA" id="ARBA00023054"/>
    </source>
</evidence>
<feature type="coiled-coil region" evidence="4">
    <location>
        <begin position="590"/>
        <end position="631"/>
    </location>
</feature>
<name>A0A1R2CW04_9CILI</name>
<dbReference type="PANTHER" id="PTHR18947">
    <property type="entry name" value="HOOK PROTEINS"/>
    <property type="match status" value="1"/>
</dbReference>
<feature type="coiled-coil region" evidence="4">
    <location>
        <begin position="475"/>
        <end position="533"/>
    </location>
</feature>
<keyword evidence="7" id="KW-1185">Reference proteome</keyword>
<evidence type="ECO:0000259" key="5">
    <source>
        <dbReference type="Pfam" id="PF19047"/>
    </source>
</evidence>